<keyword evidence="1" id="KW-0472">Membrane</keyword>
<keyword evidence="1" id="KW-0812">Transmembrane</keyword>
<name>A0A926D115_9FIRM</name>
<reference evidence="2" key="1">
    <citation type="submission" date="2020-08" db="EMBL/GenBank/DDBJ databases">
        <title>Genome public.</title>
        <authorList>
            <person name="Liu C."/>
            <person name="Sun Q."/>
        </authorList>
    </citation>
    <scope>NUCLEOTIDE SEQUENCE</scope>
    <source>
        <strain evidence="2">NSJ-44</strain>
    </source>
</reference>
<protein>
    <submittedName>
        <fullName evidence="2">FeoB-associated Cys-rich membrane protein</fullName>
    </submittedName>
</protein>
<sequence>MNLPEILLIVLLAAALGLAILAIIRRRKKGCCGRDCAACAARCADPREQEQHPWCKK</sequence>
<comment type="caution">
    <text evidence="2">The sequence shown here is derived from an EMBL/GenBank/DDBJ whole genome shotgun (WGS) entry which is preliminary data.</text>
</comment>
<feature type="transmembrane region" description="Helical" evidence="1">
    <location>
        <begin position="6"/>
        <end position="24"/>
    </location>
</feature>
<dbReference type="RefSeq" id="WP_249285255.1">
    <property type="nucleotide sequence ID" value="NZ_JACRSO010000003.1"/>
</dbReference>
<dbReference type="Proteomes" id="UP000654279">
    <property type="component" value="Unassembled WGS sequence"/>
</dbReference>
<dbReference type="Pfam" id="PF12669">
    <property type="entry name" value="FeoB_associated"/>
    <property type="match status" value="1"/>
</dbReference>
<keyword evidence="3" id="KW-1185">Reference proteome</keyword>
<evidence type="ECO:0000256" key="1">
    <source>
        <dbReference type="SAM" id="Phobius"/>
    </source>
</evidence>
<evidence type="ECO:0000313" key="3">
    <source>
        <dbReference type="Proteomes" id="UP000654279"/>
    </source>
</evidence>
<evidence type="ECO:0000313" key="2">
    <source>
        <dbReference type="EMBL" id="MBC8529407.1"/>
    </source>
</evidence>
<gene>
    <name evidence="2" type="ORF">H8699_08210</name>
</gene>
<accession>A0A926D115</accession>
<keyword evidence="1" id="KW-1133">Transmembrane helix</keyword>
<proteinExistence type="predicted"/>
<dbReference type="EMBL" id="JACRSO010000003">
    <property type="protein sequence ID" value="MBC8529407.1"/>
    <property type="molecule type" value="Genomic_DNA"/>
</dbReference>
<organism evidence="2 3">
    <name type="scientific">Luoshenia tenuis</name>
    <dbReference type="NCBI Taxonomy" id="2763654"/>
    <lineage>
        <taxon>Bacteria</taxon>
        <taxon>Bacillati</taxon>
        <taxon>Bacillota</taxon>
        <taxon>Clostridia</taxon>
        <taxon>Christensenellales</taxon>
        <taxon>Christensenellaceae</taxon>
        <taxon>Luoshenia</taxon>
    </lineage>
</organism>
<dbReference type="AlphaFoldDB" id="A0A926D115"/>